<feature type="domain" description="AMP-dependent synthetase/ligase" evidence="4">
    <location>
        <begin position="130"/>
        <end position="471"/>
    </location>
</feature>
<dbReference type="Gene3D" id="3.30.559.30">
    <property type="entry name" value="Nonribosomal peptide synthetase, condensation domain"/>
    <property type="match status" value="1"/>
</dbReference>
<evidence type="ECO:0000259" key="4">
    <source>
        <dbReference type="Pfam" id="PF00501"/>
    </source>
</evidence>
<evidence type="ECO:0000256" key="2">
    <source>
        <dbReference type="ARBA" id="ARBA00022553"/>
    </source>
</evidence>
<dbReference type="Gene3D" id="3.40.50.12780">
    <property type="entry name" value="N-terminal domain of ligase-like"/>
    <property type="match status" value="1"/>
</dbReference>
<dbReference type="PANTHER" id="PTHR45527:SF16">
    <property type="entry name" value="NONRIBOSOMAL PEPTIDE SYNTHASE ATNA-RELATED"/>
    <property type="match status" value="1"/>
</dbReference>
<dbReference type="SUPFAM" id="SSF52777">
    <property type="entry name" value="CoA-dependent acyltransferases"/>
    <property type="match status" value="1"/>
</dbReference>
<dbReference type="GO" id="GO:0044550">
    <property type="term" value="P:secondary metabolite biosynthetic process"/>
    <property type="evidence" value="ECO:0007669"/>
    <property type="project" value="TreeGrafter"/>
</dbReference>
<dbReference type="EMBL" id="JAWHQM010000111">
    <property type="protein sequence ID" value="KAK5637357.1"/>
    <property type="molecule type" value="Genomic_DNA"/>
</dbReference>
<keyword evidence="3" id="KW-0436">Ligase</keyword>
<proteinExistence type="predicted"/>
<comment type="caution">
    <text evidence="5">The sequence shown here is derived from an EMBL/GenBank/DDBJ whole genome shotgun (WGS) entry which is preliminary data.</text>
</comment>
<organism evidence="5 6">
    <name type="scientific">Xylaria bambusicola</name>
    <dbReference type="NCBI Taxonomy" id="326684"/>
    <lineage>
        <taxon>Eukaryota</taxon>
        <taxon>Fungi</taxon>
        <taxon>Dikarya</taxon>
        <taxon>Ascomycota</taxon>
        <taxon>Pezizomycotina</taxon>
        <taxon>Sordariomycetes</taxon>
        <taxon>Xylariomycetidae</taxon>
        <taxon>Xylariales</taxon>
        <taxon>Xylariaceae</taxon>
        <taxon>Xylaria</taxon>
    </lineage>
</organism>
<accession>A0AAN7ZB91</accession>
<keyword evidence="1" id="KW-0596">Phosphopantetheine</keyword>
<dbReference type="GO" id="GO:0016874">
    <property type="term" value="F:ligase activity"/>
    <property type="evidence" value="ECO:0007669"/>
    <property type="project" value="UniProtKB-KW"/>
</dbReference>
<dbReference type="PANTHER" id="PTHR45527">
    <property type="entry name" value="NONRIBOSOMAL PEPTIDE SYNTHETASE"/>
    <property type="match status" value="1"/>
</dbReference>
<reference evidence="5 6" key="1">
    <citation type="submission" date="2023-10" db="EMBL/GenBank/DDBJ databases">
        <title>Draft genome sequence of Xylaria bambusicola isolate GMP-LS, the root and basal stem rot pathogen of sugarcane in Indonesia.</title>
        <authorList>
            <person name="Selvaraj P."/>
            <person name="Muralishankar V."/>
            <person name="Muruganantham S."/>
            <person name="Sp S."/>
            <person name="Haryani S."/>
            <person name="Lau K.J.X."/>
            <person name="Naqvi N.I."/>
        </authorList>
    </citation>
    <scope>NUCLEOTIDE SEQUENCE [LARGE SCALE GENOMIC DNA]</scope>
    <source>
        <strain evidence="5">GMP-LS</strain>
    </source>
</reference>
<keyword evidence="6" id="KW-1185">Reference proteome</keyword>
<dbReference type="AlphaFoldDB" id="A0AAN7ZB91"/>
<dbReference type="PROSITE" id="PS00455">
    <property type="entry name" value="AMP_BINDING"/>
    <property type="match status" value="1"/>
</dbReference>
<protein>
    <recommendedName>
        <fullName evidence="4">AMP-dependent synthetase/ligase domain-containing protein</fullName>
    </recommendedName>
</protein>
<dbReference type="InterPro" id="IPR000873">
    <property type="entry name" value="AMP-dep_synth/lig_dom"/>
</dbReference>
<dbReference type="Proteomes" id="UP001305414">
    <property type="component" value="Unassembled WGS sequence"/>
</dbReference>
<dbReference type="GO" id="GO:0043041">
    <property type="term" value="P:amino acid activation for nonribosomal peptide biosynthetic process"/>
    <property type="evidence" value="ECO:0007669"/>
    <property type="project" value="TreeGrafter"/>
</dbReference>
<name>A0AAN7ZB91_9PEZI</name>
<evidence type="ECO:0000256" key="1">
    <source>
        <dbReference type="ARBA" id="ARBA00022450"/>
    </source>
</evidence>
<evidence type="ECO:0000256" key="3">
    <source>
        <dbReference type="ARBA" id="ARBA00022598"/>
    </source>
</evidence>
<dbReference type="InterPro" id="IPR020845">
    <property type="entry name" value="AMP-binding_CS"/>
</dbReference>
<evidence type="ECO:0000313" key="6">
    <source>
        <dbReference type="Proteomes" id="UP001305414"/>
    </source>
</evidence>
<evidence type="ECO:0000313" key="5">
    <source>
        <dbReference type="EMBL" id="KAK5637357.1"/>
    </source>
</evidence>
<dbReference type="GO" id="GO:0005737">
    <property type="term" value="C:cytoplasm"/>
    <property type="evidence" value="ECO:0007669"/>
    <property type="project" value="TreeGrafter"/>
</dbReference>
<dbReference type="InterPro" id="IPR042099">
    <property type="entry name" value="ANL_N_sf"/>
</dbReference>
<keyword evidence="2" id="KW-0597">Phosphoprotein</keyword>
<dbReference type="Pfam" id="PF00501">
    <property type="entry name" value="AMP-binding"/>
    <property type="match status" value="1"/>
</dbReference>
<dbReference type="SUPFAM" id="SSF56801">
    <property type="entry name" value="Acetyl-CoA synthetase-like"/>
    <property type="match status" value="1"/>
</dbReference>
<gene>
    <name evidence="5" type="ORF">RRF57_013069</name>
</gene>
<dbReference type="GO" id="GO:0031177">
    <property type="term" value="F:phosphopantetheine binding"/>
    <property type="evidence" value="ECO:0007669"/>
    <property type="project" value="TreeGrafter"/>
</dbReference>
<sequence>MGEDCRLASAFNTLLVVQPEEELPNDALGQWQISDNQEDFVTYALALECNLRPNVVALKVCFDSAVVSRSQLEHMVHRLSSIVSQLADSPSDRLLGDVNLLTVKDEATIRNWNQTVPEHIESPVHDIISRQEQQQPDSPAVSAWDGEVSYKELGELSSRLAKYLMSLGICRREYGAETIVPLIFEKSKWVVVSMLAVLKAGAAFLLIDPDQAVGRRDLMLAEINAKFVLTSKRNANILANSDYNAVPVDADTLSSLPGANSITHSKVQLYSTAYMVYTSGSTGQPKGILIEHCALASSTVYGGRSVNFDKSTRTLQFSSFSFDAYIMKILTTLVYGGCVCMPSSENRLADIDKTITDGRVNTIILTPPVVRLLKPATILTLRTVVLCGETPTDEDLQRLVTVPELFNGYGPAECTVGCTFGQIDFSQASAYVGKAVGSVSWIVHPDDHDRLAPVGSIGELIVKGPIMARGYIGNPAGTAASFIEAPA</sequence>